<dbReference type="Proteomes" id="UP000564964">
    <property type="component" value="Unassembled WGS sequence"/>
</dbReference>
<comment type="caution">
    <text evidence="1">The sequence shown here is derived from an EMBL/GenBank/DDBJ whole genome shotgun (WGS) entry which is preliminary data.</text>
</comment>
<evidence type="ECO:0000313" key="1">
    <source>
        <dbReference type="EMBL" id="HIH16971.1"/>
    </source>
</evidence>
<protein>
    <submittedName>
        <fullName evidence="1">Uncharacterized protein</fullName>
    </submittedName>
</protein>
<proteinExistence type="predicted"/>
<evidence type="ECO:0000313" key="2">
    <source>
        <dbReference type="Proteomes" id="UP000564964"/>
    </source>
</evidence>
<gene>
    <name evidence="1" type="ORF">HA252_06210</name>
</gene>
<reference evidence="2" key="1">
    <citation type="journal article" date="2020" name="bioRxiv">
        <title>A rank-normalized archaeal taxonomy based on genome phylogeny resolves widespread incomplete and uneven classifications.</title>
        <authorList>
            <person name="Rinke C."/>
            <person name="Chuvochina M."/>
            <person name="Mussig A.J."/>
            <person name="Chaumeil P.-A."/>
            <person name="Waite D.W."/>
            <person name="Whitman W.B."/>
            <person name="Parks D.H."/>
            <person name="Hugenholtz P."/>
        </authorList>
    </citation>
    <scope>NUCLEOTIDE SEQUENCE [LARGE SCALE GENOMIC DNA]</scope>
</reference>
<sequence length="105" mass="11680">MNAFLDEARVHAPNFPGQQERGHGVNELVFVEAQAFSGKRFQGSGNGFPGLLVAVDAGNGFVDGFMDEHQMEWVSRLFKGLETPDFRCQPEKARAPKNQECLGRR</sequence>
<dbReference type="EMBL" id="DUGH01000148">
    <property type="protein sequence ID" value="HIH16971.1"/>
    <property type="molecule type" value="Genomic_DNA"/>
</dbReference>
<name>A0A7J4JGV1_9ARCH</name>
<dbReference type="AlphaFoldDB" id="A0A7J4JGV1"/>
<organism evidence="1 2">
    <name type="scientific">Candidatus Iainarchaeum sp</name>
    <dbReference type="NCBI Taxonomy" id="3101447"/>
    <lineage>
        <taxon>Archaea</taxon>
        <taxon>Candidatus Iainarchaeota</taxon>
        <taxon>Candidatus Iainarchaeia</taxon>
        <taxon>Candidatus Iainarchaeales</taxon>
        <taxon>Candidatus Iainarchaeaceae</taxon>
        <taxon>Candidatus Iainarchaeum</taxon>
    </lineage>
</organism>
<accession>A0A7J4JGV1</accession>